<proteinExistence type="predicted"/>
<accession>A0ABY6YB19</accession>
<keyword evidence="2" id="KW-1185">Reference proteome</keyword>
<organism evidence="1 2">
    <name type="scientific">Bifidobacterium pseudocatenulatum</name>
    <dbReference type="NCBI Taxonomy" id="28026"/>
    <lineage>
        <taxon>Bacteria</taxon>
        <taxon>Bacillati</taxon>
        <taxon>Actinomycetota</taxon>
        <taxon>Actinomycetes</taxon>
        <taxon>Bifidobacteriales</taxon>
        <taxon>Bifidobacteriaceae</taxon>
        <taxon>Bifidobacterium</taxon>
    </lineage>
</organism>
<dbReference type="RefSeq" id="WP_174767450.1">
    <property type="nucleotide sequence ID" value="NZ_CABWJV010000001.1"/>
</dbReference>
<evidence type="ECO:0000313" key="1">
    <source>
        <dbReference type="EMBL" id="VWQ11889.1"/>
    </source>
</evidence>
<gene>
    <name evidence="1" type="ORF">BIFLH658_00150</name>
</gene>
<reference evidence="1 2" key="1">
    <citation type="submission" date="2019-10" db="EMBL/GenBank/DDBJ databases">
        <authorList>
            <consortium name="Melissa Lawson"/>
            <person name="O'neill I."/>
        </authorList>
    </citation>
    <scope>NUCLEOTIDE SEQUENCE [LARGE SCALE GENOMIC DNA]</scope>
    <source>
        <strain evidence="1">LH_658</strain>
    </source>
</reference>
<protein>
    <submittedName>
        <fullName evidence="1">Uncharacterized protein</fullName>
    </submittedName>
</protein>
<sequence>MATNVTEKDKTLNEIIEWLRKSKALNQKIRDRVDINPDAFSLFDGKVIACDEAISFCRSKLLHQSEGAEISNREELTELVARKLWLEWNCELEGIDKTADDWAKLDSGTVFDKAEADGWRNVTWQILEGLRRYKVRKYKKWREERGLGKTTNEMAIDR</sequence>
<dbReference type="Proteomes" id="UP000494211">
    <property type="component" value="Unassembled WGS sequence"/>
</dbReference>
<comment type="caution">
    <text evidence="1">The sequence shown here is derived from an EMBL/GenBank/DDBJ whole genome shotgun (WGS) entry which is preliminary data.</text>
</comment>
<name>A0ABY6YB19_BIFPS</name>
<evidence type="ECO:0000313" key="2">
    <source>
        <dbReference type="Proteomes" id="UP000494211"/>
    </source>
</evidence>
<dbReference type="EMBL" id="CABWJV010000001">
    <property type="protein sequence ID" value="VWQ11889.1"/>
    <property type="molecule type" value="Genomic_DNA"/>
</dbReference>